<name>A0A914ZDZ0_9BILA</name>
<organism evidence="2 3">
    <name type="scientific">Panagrolaimus superbus</name>
    <dbReference type="NCBI Taxonomy" id="310955"/>
    <lineage>
        <taxon>Eukaryota</taxon>
        <taxon>Metazoa</taxon>
        <taxon>Ecdysozoa</taxon>
        <taxon>Nematoda</taxon>
        <taxon>Chromadorea</taxon>
        <taxon>Rhabditida</taxon>
        <taxon>Tylenchina</taxon>
        <taxon>Panagrolaimomorpha</taxon>
        <taxon>Panagrolaimoidea</taxon>
        <taxon>Panagrolaimidae</taxon>
        <taxon>Panagrolaimus</taxon>
    </lineage>
</organism>
<evidence type="ECO:0000313" key="3">
    <source>
        <dbReference type="WBParaSite" id="PSU_v2.g8492.t1"/>
    </source>
</evidence>
<dbReference type="Proteomes" id="UP000887577">
    <property type="component" value="Unplaced"/>
</dbReference>
<feature type="region of interest" description="Disordered" evidence="1">
    <location>
        <begin position="182"/>
        <end position="255"/>
    </location>
</feature>
<evidence type="ECO:0000256" key="1">
    <source>
        <dbReference type="SAM" id="MobiDB-lite"/>
    </source>
</evidence>
<proteinExistence type="predicted"/>
<reference evidence="3" key="1">
    <citation type="submission" date="2022-11" db="UniProtKB">
        <authorList>
            <consortium name="WormBaseParasite"/>
        </authorList>
    </citation>
    <scope>IDENTIFICATION</scope>
</reference>
<keyword evidence="2" id="KW-1185">Reference proteome</keyword>
<feature type="compositionally biased region" description="Acidic residues" evidence="1">
    <location>
        <begin position="233"/>
        <end position="255"/>
    </location>
</feature>
<protein>
    <submittedName>
        <fullName evidence="3">Uncharacterized protein</fullName>
    </submittedName>
</protein>
<dbReference type="AlphaFoldDB" id="A0A914ZDZ0"/>
<feature type="compositionally biased region" description="Acidic residues" evidence="1">
    <location>
        <begin position="182"/>
        <end position="191"/>
    </location>
</feature>
<evidence type="ECO:0000313" key="2">
    <source>
        <dbReference type="Proteomes" id="UP000887577"/>
    </source>
</evidence>
<sequence length="501" mass="58078">MVAEMFWPKRVCGEVPFEIFHSVYRTSSEQYLEFLKLLEKSRSRHDFLLWAFDVITAGRKRNISQMYNDVLDEASKYYFTDIEETVNACRSDCAGSLATYMVKEYPFLFKKEVIKSMEIKQRCLLSTLSFNDENLWLYRKTTLEKYVQKLYQSVNSVPEFCVNPMKNLTFEDFIVKQRGEDAFELEEESEPEVERSLGAKEKVPESCTEGENYYEAEDEGSGSVSETEKFSEAEAESSETGTEDEDDSKSESDEDLELEIDLEHKAKVNHEDDCEPGFLNEANKDDYLELERQFEDDDASEFTYEDYDLYPALEYFCELLTYIGMVPGRNEGVIVNRNGYKQKQAEAMMKKIRTKQLVPIDYDKALKLAHEETIVVAKITKPDESFAYERAQILLHDGLPINDIVRLFCVDTGKCPILPISDIFVYDLKDFKLSSFREEIIVPTLEKKKEKTVTLAERVPRDKLPEDLQFNDFFSYDCGLSSGGIAKYIPCGRPNKPENFF</sequence>
<feature type="compositionally biased region" description="Basic and acidic residues" evidence="1">
    <location>
        <begin position="192"/>
        <end position="204"/>
    </location>
</feature>
<accession>A0A914ZDZ0</accession>
<dbReference type="WBParaSite" id="PSU_v2.g8492.t1">
    <property type="protein sequence ID" value="PSU_v2.g8492.t1"/>
    <property type="gene ID" value="PSU_v2.g8492"/>
</dbReference>